<accession>A0A1J8Q830</accession>
<dbReference type="STRING" id="180088.A0A1J8Q830"/>
<dbReference type="Proteomes" id="UP000183567">
    <property type="component" value="Unassembled WGS sequence"/>
</dbReference>
<dbReference type="OrthoDB" id="2680658at2759"/>
<comment type="caution">
    <text evidence="1">The sequence shown here is derived from an EMBL/GenBank/DDBJ whole genome shotgun (WGS) entry which is preliminary data.</text>
</comment>
<keyword evidence="2" id="KW-1185">Reference proteome</keyword>
<evidence type="ECO:0000313" key="1">
    <source>
        <dbReference type="EMBL" id="OJA16115.1"/>
    </source>
</evidence>
<evidence type="ECO:0000313" key="2">
    <source>
        <dbReference type="Proteomes" id="UP000183567"/>
    </source>
</evidence>
<feature type="non-terminal residue" evidence="1">
    <location>
        <position position="84"/>
    </location>
</feature>
<organism evidence="1 2">
    <name type="scientific">Rhizopogon vesiculosus</name>
    <dbReference type="NCBI Taxonomy" id="180088"/>
    <lineage>
        <taxon>Eukaryota</taxon>
        <taxon>Fungi</taxon>
        <taxon>Dikarya</taxon>
        <taxon>Basidiomycota</taxon>
        <taxon>Agaricomycotina</taxon>
        <taxon>Agaricomycetes</taxon>
        <taxon>Agaricomycetidae</taxon>
        <taxon>Boletales</taxon>
        <taxon>Suillineae</taxon>
        <taxon>Rhizopogonaceae</taxon>
        <taxon>Rhizopogon</taxon>
    </lineage>
</organism>
<protein>
    <submittedName>
        <fullName evidence="1">Uncharacterized protein</fullName>
    </submittedName>
</protein>
<dbReference type="AlphaFoldDB" id="A0A1J8Q830"/>
<dbReference type="EMBL" id="LVVM01002684">
    <property type="protein sequence ID" value="OJA16115.1"/>
    <property type="molecule type" value="Genomic_DNA"/>
</dbReference>
<proteinExistence type="predicted"/>
<sequence length="84" mass="9329">MRLAAAFGLFTYLRFAIGIALWPTVLAVWRSPSLLFRPQALSRLFMSYVWDVFGNGVDEAGRDTKQVLITPHAYGVVLDLGAGR</sequence>
<gene>
    <name evidence="1" type="ORF">AZE42_13425</name>
</gene>
<name>A0A1J8Q830_9AGAM</name>
<reference evidence="1 2" key="1">
    <citation type="submission" date="2016-03" db="EMBL/GenBank/DDBJ databases">
        <title>Comparative genomics of the ectomycorrhizal sister species Rhizopogon vinicolor and Rhizopogon vesiculosus (Basidiomycota: Boletales) reveals a divergence of the mating type B locus.</title>
        <authorList>
            <person name="Mujic A.B."/>
            <person name="Kuo A."/>
            <person name="Tritt A."/>
            <person name="Lipzen A."/>
            <person name="Chen C."/>
            <person name="Johnson J."/>
            <person name="Sharma A."/>
            <person name="Barry K."/>
            <person name="Grigoriev I.V."/>
            <person name="Spatafora J.W."/>
        </authorList>
    </citation>
    <scope>NUCLEOTIDE SEQUENCE [LARGE SCALE GENOMIC DNA]</scope>
    <source>
        <strain evidence="1 2">AM-OR11-056</strain>
    </source>
</reference>